<sequence length="61" mass="7135">MLPFKVCGMENSAYCCASRFFFSRFCQERKAHMARAQTQTIARTMYEWRLEGMEEGNCPAL</sequence>
<protein>
    <submittedName>
        <fullName evidence="1">Uncharacterized protein</fullName>
    </submittedName>
</protein>
<accession>A0AAP8NNE3</accession>
<dbReference type="EMBL" id="PJKN01000002">
    <property type="protein sequence ID" value="PNC57026.1"/>
    <property type="molecule type" value="Genomic_DNA"/>
</dbReference>
<proteinExistence type="predicted"/>
<evidence type="ECO:0000313" key="1">
    <source>
        <dbReference type="EMBL" id="PNC57026.1"/>
    </source>
</evidence>
<dbReference type="Proteomes" id="UP000235914">
    <property type="component" value="Unassembled WGS sequence"/>
</dbReference>
<reference evidence="1 2" key="1">
    <citation type="journal article" date="2017" name="BMC Genomics">
        <title>Genome sequencing of 39 Akkermansia muciniphila isolates reveals its population structure, genomic and functional diverisity, and global distribution in mammalian gut microbiotas.</title>
        <authorList>
            <person name="Guo X."/>
            <person name="Li S."/>
            <person name="Zhang J."/>
            <person name="Wu F."/>
            <person name="Li X."/>
            <person name="Wu D."/>
            <person name="Zhang M."/>
            <person name="Ou Z."/>
            <person name="Jie Z."/>
            <person name="Yan Q."/>
            <person name="Li P."/>
            <person name="Yi J."/>
            <person name="Peng Y."/>
        </authorList>
    </citation>
    <scope>NUCLEOTIDE SEQUENCE [LARGE SCALE GENOMIC DNA]</scope>
    <source>
        <strain evidence="1 2">GP43</strain>
    </source>
</reference>
<organism evidence="1 2">
    <name type="scientific">Akkermansia muciniphila</name>
    <dbReference type="NCBI Taxonomy" id="239935"/>
    <lineage>
        <taxon>Bacteria</taxon>
        <taxon>Pseudomonadati</taxon>
        <taxon>Verrucomicrobiota</taxon>
        <taxon>Verrucomicrobiia</taxon>
        <taxon>Verrucomicrobiales</taxon>
        <taxon>Akkermansiaceae</taxon>
        <taxon>Akkermansia</taxon>
    </lineage>
</organism>
<comment type="caution">
    <text evidence="1">The sequence shown here is derived from an EMBL/GenBank/DDBJ whole genome shotgun (WGS) entry which is preliminary data.</text>
</comment>
<name>A0AAP8NNE3_9BACT</name>
<evidence type="ECO:0000313" key="2">
    <source>
        <dbReference type="Proteomes" id="UP000235914"/>
    </source>
</evidence>
<dbReference type="AlphaFoldDB" id="A0AAP8NNE3"/>
<gene>
    <name evidence="1" type="ORF">CXU09_05505</name>
</gene>